<dbReference type="PROSITE" id="PS01180">
    <property type="entry name" value="CUB"/>
    <property type="match status" value="1"/>
</dbReference>
<comment type="caution">
    <text evidence="9">The sequence shown here is derived from an EMBL/GenBank/DDBJ whole genome shotgun (WGS) entry which is preliminary data.</text>
</comment>
<dbReference type="SMART" id="SM00042">
    <property type="entry name" value="CUB"/>
    <property type="match status" value="1"/>
</dbReference>
<dbReference type="CDD" id="cd00041">
    <property type="entry name" value="CUB"/>
    <property type="match status" value="1"/>
</dbReference>
<evidence type="ECO:0000313" key="10">
    <source>
        <dbReference type="Proteomes" id="UP001163046"/>
    </source>
</evidence>
<evidence type="ECO:0000256" key="2">
    <source>
        <dbReference type="ARBA" id="ARBA00023157"/>
    </source>
</evidence>
<keyword evidence="5" id="KW-0812">Transmembrane</keyword>
<feature type="domain" description="CUB" evidence="7">
    <location>
        <begin position="237"/>
        <end position="357"/>
    </location>
</feature>
<dbReference type="AlphaFoldDB" id="A0A9W9ZZE6"/>
<dbReference type="InterPro" id="IPR007110">
    <property type="entry name" value="Ig-like_dom"/>
</dbReference>
<evidence type="ECO:0000256" key="3">
    <source>
        <dbReference type="ARBA" id="ARBA00023319"/>
    </source>
</evidence>
<feature type="domain" description="Ig-like" evidence="8">
    <location>
        <begin position="40"/>
        <end position="142"/>
    </location>
</feature>
<evidence type="ECO:0000256" key="4">
    <source>
        <dbReference type="PROSITE-ProRule" id="PRU00059"/>
    </source>
</evidence>
<evidence type="ECO:0000259" key="8">
    <source>
        <dbReference type="PROSITE" id="PS50835"/>
    </source>
</evidence>
<dbReference type="FunFam" id="2.60.120.290:FF:000013">
    <property type="entry name" value="Membrane frizzled-related protein"/>
    <property type="match status" value="1"/>
</dbReference>
<dbReference type="EMBL" id="MU825415">
    <property type="protein sequence ID" value="KAJ7390557.1"/>
    <property type="molecule type" value="Genomic_DNA"/>
</dbReference>
<keyword evidence="1" id="KW-0677">Repeat</keyword>
<dbReference type="SUPFAM" id="SSF56112">
    <property type="entry name" value="Protein kinase-like (PK-like)"/>
    <property type="match status" value="1"/>
</dbReference>
<dbReference type="InterPro" id="IPR003599">
    <property type="entry name" value="Ig_sub"/>
</dbReference>
<comment type="caution">
    <text evidence="4">Lacks conserved residue(s) required for the propagation of feature annotation.</text>
</comment>
<dbReference type="InterPro" id="IPR000859">
    <property type="entry name" value="CUB_dom"/>
</dbReference>
<feature type="signal peptide" evidence="6">
    <location>
        <begin position="1"/>
        <end position="30"/>
    </location>
</feature>
<dbReference type="OrthoDB" id="418245at2759"/>
<evidence type="ECO:0000256" key="6">
    <source>
        <dbReference type="SAM" id="SignalP"/>
    </source>
</evidence>
<dbReference type="Gene3D" id="2.60.120.290">
    <property type="entry name" value="Spermadhesin, CUB domain"/>
    <property type="match status" value="1"/>
</dbReference>
<proteinExistence type="predicted"/>
<dbReference type="PANTHER" id="PTHR24251">
    <property type="entry name" value="OVOCHYMASE-RELATED"/>
    <property type="match status" value="1"/>
</dbReference>
<dbReference type="SUPFAM" id="SSF49854">
    <property type="entry name" value="Spermadhesin, CUB domain"/>
    <property type="match status" value="1"/>
</dbReference>
<name>A0A9W9ZZE6_9CNID</name>
<reference evidence="9" key="1">
    <citation type="submission" date="2023-01" db="EMBL/GenBank/DDBJ databases">
        <title>Genome assembly of the deep-sea coral Lophelia pertusa.</title>
        <authorList>
            <person name="Herrera S."/>
            <person name="Cordes E."/>
        </authorList>
    </citation>
    <scope>NUCLEOTIDE SEQUENCE</scope>
    <source>
        <strain evidence="9">USNM1676648</strain>
        <tissue evidence="9">Polyp</tissue>
    </source>
</reference>
<evidence type="ECO:0000256" key="5">
    <source>
        <dbReference type="SAM" id="Phobius"/>
    </source>
</evidence>
<dbReference type="InterPro" id="IPR013783">
    <property type="entry name" value="Ig-like_fold"/>
</dbReference>
<keyword evidence="6" id="KW-0732">Signal</keyword>
<dbReference type="Pfam" id="PF00431">
    <property type="entry name" value="CUB"/>
    <property type="match status" value="1"/>
</dbReference>
<keyword evidence="3" id="KW-0393">Immunoglobulin domain</keyword>
<dbReference type="InterPro" id="IPR011009">
    <property type="entry name" value="Kinase-like_dom_sf"/>
</dbReference>
<dbReference type="Proteomes" id="UP001163046">
    <property type="component" value="Unassembled WGS sequence"/>
</dbReference>
<evidence type="ECO:0000256" key="1">
    <source>
        <dbReference type="ARBA" id="ARBA00022737"/>
    </source>
</evidence>
<dbReference type="SMART" id="SM00409">
    <property type="entry name" value="IG"/>
    <property type="match status" value="2"/>
</dbReference>
<evidence type="ECO:0000259" key="7">
    <source>
        <dbReference type="PROSITE" id="PS01180"/>
    </source>
</evidence>
<dbReference type="InterPro" id="IPR035914">
    <property type="entry name" value="Sperma_CUB_dom_sf"/>
</dbReference>
<dbReference type="PROSITE" id="PS50835">
    <property type="entry name" value="IG_LIKE"/>
    <property type="match status" value="2"/>
</dbReference>
<dbReference type="Gene3D" id="2.60.40.10">
    <property type="entry name" value="Immunoglobulins"/>
    <property type="match status" value="2"/>
</dbReference>
<keyword evidence="5" id="KW-1133">Transmembrane helix</keyword>
<accession>A0A9W9ZZE6</accession>
<keyword evidence="10" id="KW-1185">Reference proteome</keyword>
<feature type="chain" id="PRO_5040801251" evidence="6">
    <location>
        <begin position="31"/>
        <end position="510"/>
    </location>
</feature>
<dbReference type="Gene3D" id="3.30.200.20">
    <property type="entry name" value="Phosphorylase Kinase, domain 1"/>
    <property type="match status" value="1"/>
</dbReference>
<gene>
    <name evidence="9" type="ORF">OS493_024595</name>
</gene>
<evidence type="ECO:0000313" key="9">
    <source>
        <dbReference type="EMBL" id="KAJ7390557.1"/>
    </source>
</evidence>
<protein>
    <submittedName>
        <fullName evidence="9">Uncharacterized protein</fullName>
    </submittedName>
</protein>
<feature type="transmembrane region" description="Helical" evidence="5">
    <location>
        <begin position="389"/>
        <end position="414"/>
    </location>
</feature>
<feature type="domain" description="Ig-like" evidence="8">
    <location>
        <begin position="145"/>
        <end position="245"/>
    </location>
</feature>
<keyword evidence="5" id="KW-0472">Membrane</keyword>
<organism evidence="9 10">
    <name type="scientific">Desmophyllum pertusum</name>
    <dbReference type="NCBI Taxonomy" id="174260"/>
    <lineage>
        <taxon>Eukaryota</taxon>
        <taxon>Metazoa</taxon>
        <taxon>Cnidaria</taxon>
        <taxon>Anthozoa</taxon>
        <taxon>Hexacorallia</taxon>
        <taxon>Scleractinia</taxon>
        <taxon>Caryophylliina</taxon>
        <taxon>Caryophylliidae</taxon>
        <taxon>Desmophyllum</taxon>
    </lineage>
</organism>
<sequence>MSNISWLECRAELFLLLLVTCGLSIISVTCQGCNTQIGEPLIKISSTPLLYDAAINLTCKAWQTNELAIKYPKTRPHRIYWYDPQDKRVGVTCNVGSPLANVMHCNLVVGVMTKQAVGNYTCKAVNAGYTKCSNAIFEVKIQGKPLIKISSNKLTVGKIVNLTCKAWQNDTLAMKFPKSRPHRVEWLDPQGRRAGNECLAGSLPATNDMSCPLMVGLLTKETLGSYTCKASNDYGTASNKIFEINFQGCGSVINHTLKSPGYPENYPENTDCTSSVLIPQGMKMQISFKDFDLEPSKSCSWDYVKITNEKDQEFGQDKYCGQQTGQTVLVTGKYILIKFHSDHALQKKGFFMYFTVFPLAFTTIGNEGGVYTTQKSYQTSQEIPTSSNIIIYISSGVAFILLLVLCLVLGFWNYRRLLRKKMKRSAGPVREIIPFDKWELLPEQIEHEEELGRGAFGVVYKATLKRRVGIDVFDPKKRLEPKKACQVVAVKVLQGTHTFILLVTNQTKAG</sequence>
<keyword evidence="2" id="KW-1015">Disulfide bond</keyword>